<dbReference type="Proteomes" id="UP000325440">
    <property type="component" value="Unassembled WGS sequence"/>
</dbReference>
<dbReference type="Pfam" id="PF24667">
    <property type="entry name" value="MORN_DRC7"/>
    <property type="match status" value="1"/>
</dbReference>
<feature type="domain" description="Dynein regulatory complex subunit 7 MORN" evidence="2">
    <location>
        <begin position="460"/>
        <end position="736"/>
    </location>
</feature>
<dbReference type="InterPro" id="IPR033551">
    <property type="entry name" value="DRC7/lobo"/>
</dbReference>
<gene>
    <name evidence="3" type="ORF">CINCED_3A019886</name>
</gene>
<proteinExistence type="predicted"/>
<name>A0A5E4LZJ2_9HEMI</name>
<dbReference type="InterPro" id="IPR056290">
    <property type="entry name" value="CEPT76/DRC7_peptidase-like_dom"/>
</dbReference>
<sequence length="896" mass="105425">MESINVDVEDIPHVGEHFEDADSDSSDMSTSDSIISSFLIGDPKATQEWTEFVNDIKKQYFVYGIKHDDEEDVEPETIYDEDVKDCGGDDTISTHCIDAINAAERNLSEVKLLWTHALCQYTFNKTTATESYTTTTSIEKVILLYAKNFIEQFKMKYPNRKQLTLILRNECGIQKCICTMIKPSRLVYCELNDYTSYSEFVAKHIEYINLEEPTTVPNKLFSPTVTLETQTANCFELATLLVSFLLGCQYNAFVVQGYASEYVSKNDLRKVKLDIPTNYKFKNNEDNSLDDTYVVEPPVFELSSKFATYLIDESNKTVQNEVKEEVLSDLSDPLYGKRVHCWVIVMPLELKDEDMIKNSYFIEPSTGEREDISNKNYIGIESIWNHTNYWVNLQPLNGGCMQYNFNLMNTSYWLNFLQNKPTSVPKLISNDDKVPRNIIMPNSWVNMLQVPRDKYLMLYPNGKKIVLYMNAIKEYFAGFIRPDGLIEKTTYYTKSDYMKKLFVNKIYKHRTDNLIAIEKNYTSKGIETIEYFESGRKDCLKVHKFCGESSDIETKRLITFYNVRLDSIVSLKIDENYFIALFKDRSDLLFWRMCEFYYSDDSRTFNVKRKPMRIKEKYLRDESKHKDHDIATRNFDLIVNEIYVIYQYGEGQITQSSRLFNKPSRTSSDQFDPTSVIEDLVWPYEKFMKPHEKYLQLQDLIKAENDAIHDISTLEDDVIKILEVRDHERLELKLKIDLLDWDQNHKMRQLIQNKKDKRLRLAKRGKAKQIDYVSPYFETNKPPYTYSESLHVRNKVLRDYRQNAKNQFLRTKKLFKQKQFVLQSMIKELNKNEFKDSETKKKLLTSCSIHNVELTKLMLKMKRLKADYANRYNDLALSLNKNMIFSMLKPLKLFDL</sequence>
<keyword evidence="4" id="KW-1185">Reference proteome</keyword>
<dbReference type="Pfam" id="PF24656">
    <property type="entry name" value="CEPT76_peptidase"/>
    <property type="match status" value="1"/>
</dbReference>
<dbReference type="InterPro" id="IPR056291">
    <property type="entry name" value="MORN_DRC7"/>
</dbReference>
<dbReference type="GO" id="GO:0031514">
    <property type="term" value="C:motile cilium"/>
    <property type="evidence" value="ECO:0007669"/>
    <property type="project" value="TreeGrafter"/>
</dbReference>
<evidence type="ECO:0000313" key="3">
    <source>
        <dbReference type="EMBL" id="VVC24088.1"/>
    </source>
</evidence>
<evidence type="ECO:0000259" key="2">
    <source>
        <dbReference type="Pfam" id="PF24667"/>
    </source>
</evidence>
<dbReference type="OrthoDB" id="10262874at2759"/>
<protein>
    <submittedName>
        <fullName evidence="3">Uncharacterized protein</fullName>
    </submittedName>
</protein>
<dbReference type="GO" id="GO:0048870">
    <property type="term" value="P:cell motility"/>
    <property type="evidence" value="ECO:0007669"/>
    <property type="project" value="TreeGrafter"/>
</dbReference>
<dbReference type="EMBL" id="CABPRJ010000001">
    <property type="protein sequence ID" value="VVC24088.1"/>
    <property type="molecule type" value="Genomic_DNA"/>
</dbReference>
<feature type="domain" description="CEP76/DRC7 peptidase-like" evidence="1">
    <location>
        <begin position="340"/>
        <end position="416"/>
    </location>
</feature>
<organism evidence="3 4">
    <name type="scientific">Cinara cedri</name>
    <dbReference type="NCBI Taxonomy" id="506608"/>
    <lineage>
        <taxon>Eukaryota</taxon>
        <taxon>Metazoa</taxon>
        <taxon>Ecdysozoa</taxon>
        <taxon>Arthropoda</taxon>
        <taxon>Hexapoda</taxon>
        <taxon>Insecta</taxon>
        <taxon>Pterygota</taxon>
        <taxon>Neoptera</taxon>
        <taxon>Paraneoptera</taxon>
        <taxon>Hemiptera</taxon>
        <taxon>Sternorrhyncha</taxon>
        <taxon>Aphidomorpha</taxon>
        <taxon>Aphidoidea</taxon>
        <taxon>Aphididae</taxon>
        <taxon>Lachninae</taxon>
        <taxon>Cinara</taxon>
    </lineage>
</organism>
<evidence type="ECO:0000313" key="4">
    <source>
        <dbReference type="Proteomes" id="UP000325440"/>
    </source>
</evidence>
<dbReference type="AlphaFoldDB" id="A0A5E4LZJ2"/>
<reference evidence="3 4" key="1">
    <citation type="submission" date="2019-08" db="EMBL/GenBank/DDBJ databases">
        <authorList>
            <person name="Alioto T."/>
            <person name="Alioto T."/>
            <person name="Gomez Garrido J."/>
        </authorList>
    </citation>
    <scope>NUCLEOTIDE SEQUENCE [LARGE SCALE GENOMIC DNA]</scope>
</reference>
<dbReference type="PANTHER" id="PTHR35249:SF2">
    <property type="entry name" value="DYNEIN REGULATORY COMPLEX SUBUNIT 7"/>
    <property type="match status" value="1"/>
</dbReference>
<accession>A0A5E4LZJ2</accession>
<dbReference type="PANTHER" id="PTHR35249">
    <property type="entry name" value="DYNEIN REGULATORY COMPLEX SUBUNIT 7"/>
    <property type="match status" value="1"/>
</dbReference>
<evidence type="ECO:0000259" key="1">
    <source>
        <dbReference type="Pfam" id="PF24656"/>
    </source>
</evidence>